<dbReference type="KEGG" id="cmet:K6K41_00595"/>
<accession>A0A9E6RAM0</accession>
<protein>
    <submittedName>
        <fullName evidence="1">Uncharacterized protein</fullName>
    </submittedName>
</protein>
<dbReference type="RefSeq" id="WP_261403521.1">
    <property type="nucleotide sequence ID" value="NZ_CP081869.1"/>
</dbReference>
<dbReference type="Proteomes" id="UP000825701">
    <property type="component" value="Chromosome"/>
</dbReference>
<gene>
    <name evidence="1" type="ORF">K6K41_00595</name>
</gene>
<evidence type="ECO:0000313" key="2">
    <source>
        <dbReference type="Proteomes" id="UP000825701"/>
    </source>
</evidence>
<dbReference type="AlphaFoldDB" id="A0A9E6RAM0"/>
<dbReference type="EMBL" id="CP081869">
    <property type="protein sequence ID" value="QZO00330.1"/>
    <property type="molecule type" value="Genomic_DNA"/>
</dbReference>
<name>A0A9E6RAM0_9HYPH</name>
<proteinExistence type="predicted"/>
<reference evidence="1" key="1">
    <citation type="submission" date="2021-08" db="EMBL/GenBank/DDBJ databases">
        <authorList>
            <person name="Zhang H."/>
            <person name="Xu M."/>
            <person name="Yu Z."/>
            <person name="Yang L."/>
            <person name="Cai Y."/>
        </authorList>
    </citation>
    <scope>NUCLEOTIDE SEQUENCE</scope>
    <source>
        <strain evidence="1">CHL1</strain>
    </source>
</reference>
<organism evidence="1 2">
    <name type="scientific">Chenggangzhangella methanolivorans</name>
    <dbReference type="NCBI Taxonomy" id="1437009"/>
    <lineage>
        <taxon>Bacteria</taxon>
        <taxon>Pseudomonadati</taxon>
        <taxon>Pseudomonadota</taxon>
        <taxon>Alphaproteobacteria</taxon>
        <taxon>Hyphomicrobiales</taxon>
        <taxon>Methylopilaceae</taxon>
        <taxon>Chenggangzhangella</taxon>
    </lineage>
</organism>
<keyword evidence="2" id="KW-1185">Reference proteome</keyword>
<evidence type="ECO:0000313" key="1">
    <source>
        <dbReference type="EMBL" id="QZO00330.1"/>
    </source>
</evidence>
<sequence length="101" mass="11329">MRDNERMSLRIVAVAATLALFGFLSIARSQAHSSASREEVAPKPAFKRIGLTPPSCDDSKRVVLKTLTNDAAVRHEQSAHWIRHNFKGYQMKPKCALVQIR</sequence>